<dbReference type="AlphaFoldDB" id="A0AAN8HQS2"/>
<dbReference type="EMBL" id="JAURVH010001520">
    <property type="protein sequence ID" value="KAK5925219.1"/>
    <property type="molecule type" value="Genomic_DNA"/>
</dbReference>
<keyword evidence="3" id="KW-1185">Reference proteome</keyword>
<evidence type="ECO:0000313" key="3">
    <source>
        <dbReference type="Proteomes" id="UP001331515"/>
    </source>
</evidence>
<protein>
    <submittedName>
        <fullName evidence="2">Uncharacterized protein</fullName>
    </submittedName>
</protein>
<evidence type="ECO:0000313" key="2">
    <source>
        <dbReference type="EMBL" id="KAK5925219.1"/>
    </source>
</evidence>
<evidence type="ECO:0000256" key="1">
    <source>
        <dbReference type="SAM" id="MobiDB-lite"/>
    </source>
</evidence>
<organism evidence="2 3">
    <name type="scientific">Champsocephalus gunnari</name>
    <name type="common">Mackerel icefish</name>
    <dbReference type="NCBI Taxonomy" id="52237"/>
    <lineage>
        <taxon>Eukaryota</taxon>
        <taxon>Metazoa</taxon>
        <taxon>Chordata</taxon>
        <taxon>Craniata</taxon>
        <taxon>Vertebrata</taxon>
        <taxon>Euteleostomi</taxon>
        <taxon>Actinopterygii</taxon>
        <taxon>Neopterygii</taxon>
        <taxon>Teleostei</taxon>
        <taxon>Neoteleostei</taxon>
        <taxon>Acanthomorphata</taxon>
        <taxon>Eupercaria</taxon>
        <taxon>Perciformes</taxon>
        <taxon>Notothenioidei</taxon>
        <taxon>Channichthyidae</taxon>
        <taxon>Champsocephalus</taxon>
    </lineage>
</organism>
<sequence length="77" mass="8128">MSFTSVVLPSTPLMQPGQVPNGLSNSHLTELSSASVTATVGPLLERPRAQRPDQNPKASPAALSPDTDFHYVRGSTL</sequence>
<accession>A0AAN8HQS2</accession>
<comment type="caution">
    <text evidence="2">The sequence shown here is derived from an EMBL/GenBank/DDBJ whole genome shotgun (WGS) entry which is preliminary data.</text>
</comment>
<dbReference type="Proteomes" id="UP001331515">
    <property type="component" value="Unassembled WGS sequence"/>
</dbReference>
<gene>
    <name evidence="2" type="ORF">CgunFtcFv8_017760</name>
</gene>
<name>A0AAN8HQS2_CHAGU</name>
<reference evidence="2 3" key="1">
    <citation type="journal article" date="2023" name="Mol. Biol. Evol.">
        <title>Genomics of Secondarily Temperate Adaptation in the Only Non-Antarctic Icefish.</title>
        <authorList>
            <person name="Rivera-Colon A.G."/>
            <person name="Rayamajhi N."/>
            <person name="Minhas B.F."/>
            <person name="Madrigal G."/>
            <person name="Bilyk K.T."/>
            <person name="Yoon V."/>
            <person name="Hune M."/>
            <person name="Gregory S."/>
            <person name="Cheng C.H.C."/>
            <person name="Catchen J.M."/>
        </authorList>
    </citation>
    <scope>NUCLEOTIDE SEQUENCE [LARGE SCALE GENOMIC DNA]</scope>
    <source>
        <tissue evidence="2">White muscle</tissue>
    </source>
</reference>
<feature type="region of interest" description="Disordered" evidence="1">
    <location>
        <begin position="1"/>
        <end position="77"/>
    </location>
</feature>
<proteinExistence type="predicted"/>
<feature type="compositionally biased region" description="Polar residues" evidence="1">
    <location>
        <begin position="21"/>
        <end position="38"/>
    </location>
</feature>